<feature type="transmembrane region" description="Helical" evidence="1">
    <location>
        <begin position="96"/>
        <end position="118"/>
    </location>
</feature>
<feature type="transmembrane region" description="Helical" evidence="1">
    <location>
        <begin position="61"/>
        <end position="84"/>
    </location>
</feature>
<keyword evidence="1" id="KW-0472">Membrane</keyword>
<keyword evidence="1" id="KW-1133">Transmembrane helix</keyword>
<reference evidence="2" key="1">
    <citation type="submission" date="2021-01" db="EMBL/GenBank/DDBJ databases">
        <authorList>
            <person name="Li R."/>
            <person name="Bekaert M."/>
        </authorList>
    </citation>
    <scope>NUCLEOTIDE SEQUENCE</scope>
    <source>
        <strain evidence="2">Farmed</strain>
    </source>
</reference>
<dbReference type="EMBL" id="CAHIKZ030004328">
    <property type="protein sequence ID" value="CAE1309608.1"/>
    <property type="molecule type" value="Genomic_DNA"/>
</dbReference>
<organism evidence="2 3">
    <name type="scientific">Acanthosepion pharaonis</name>
    <name type="common">Pharaoh cuttlefish</name>
    <name type="synonym">Sepia pharaonis</name>
    <dbReference type="NCBI Taxonomy" id="158019"/>
    <lineage>
        <taxon>Eukaryota</taxon>
        <taxon>Metazoa</taxon>
        <taxon>Spiralia</taxon>
        <taxon>Lophotrochozoa</taxon>
        <taxon>Mollusca</taxon>
        <taxon>Cephalopoda</taxon>
        <taxon>Coleoidea</taxon>
        <taxon>Decapodiformes</taxon>
        <taxon>Sepiida</taxon>
        <taxon>Sepiina</taxon>
        <taxon>Sepiidae</taxon>
        <taxon>Acanthosepion</taxon>
    </lineage>
</organism>
<protein>
    <submittedName>
        <fullName evidence="2">Uncharacterized protein</fullName>
    </submittedName>
</protein>
<evidence type="ECO:0000256" key="1">
    <source>
        <dbReference type="SAM" id="Phobius"/>
    </source>
</evidence>
<dbReference type="Proteomes" id="UP000597762">
    <property type="component" value="Unassembled WGS sequence"/>
</dbReference>
<dbReference type="AlphaFoldDB" id="A0A812DZ63"/>
<gene>
    <name evidence="2" type="ORF">SPHA_61283</name>
</gene>
<evidence type="ECO:0000313" key="2">
    <source>
        <dbReference type="EMBL" id="CAE1309608.1"/>
    </source>
</evidence>
<accession>A0A812DZ63</accession>
<name>A0A812DZ63_ACAPH</name>
<sequence>MKSSGTVCAPQFVGKDKNPLSPTRPSVVFALFFLSPLLFHIYSLTLLFLFSSLFLFYFHPFLFSVLPFLFYFHPFLFSVLPFLFYFHPFLFSVLPFLFYFLPFLSSLLPFLFFLLPFFKFSPLTFSLFLKFSLSVFDYLYQFVCLKSRILSFHLFSLFLRSFPLTFLSHFFLPYSLCYPTNFTFFLCDVHIPLTFTFSPPPPSLSSITHQLLPSRLCFFPLHLPSLSLCIKQIRFKLHWATFHSRSYTVTGHENGIK</sequence>
<comment type="caution">
    <text evidence="2">The sequence shown here is derived from an EMBL/GenBank/DDBJ whole genome shotgun (WGS) entry which is preliminary data.</text>
</comment>
<keyword evidence="3" id="KW-1185">Reference proteome</keyword>
<keyword evidence="1" id="KW-0812">Transmembrane</keyword>
<evidence type="ECO:0000313" key="3">
    <source>
        <dbReference type="Proteomes" id="UP000597762"/>
    </source>
</evidence>
<proteinExistence type="predicted"/>
<feature type="transmembrane region" description="Helical" evidence="1">
    <location>
        <begin position="27"/>
        <end position="55"/>
    </location>
</feature>